<keyword evidence="3" id="KW-0813">Transport</keyword>
<evidence type="ECO:0000313" key="13">
    <source>
        <dbReference type="Proteomes" id="UP000515908"/>
    </source>
</evidence>
<evidence type="ECO:0000256" key="5">
    <source>
        <dbReference type="ARBA" id="ARBA00022737"/>
    </source>
</evidence>
<dbReference type="Proteomes" id="UP000515908">
    <property type="component" value="Chromosome 12"/>
</dbReference>
<dbReference type="GO" id="GO:0006606">
    <property type="term" value="P:protein import into nucleus"/>
    <property type="evidence" value="ECO:0007669"/>
    <property type="project" value="TreeGrafter"/>
</dbReference>
<evidence type="ECO:0000256" key="2">
    <source>
        <dbReference type="ARBA" id="ARBA00010102"/>
    </source>
</evidence>
<dbReference type="GO" id="GO:0030127">
    <property type="term" value="C:COPII vesicle coat"/>
    <property type="evidence" value="ECO:0007669"/>
    <property type="project" value="TreeGrafter"/>
</dbReference>
<dbReference type="GO" id="GO:0031080">
    <property type="term" value="C:nuclear pore outer ring"/>
    <property type="evidence" value="ECO:0007669"/>
    <property type="project" value="TreeGrafter"/>
</dbReference>
<evidence type="ECO:0000256" key="6">
    <source>
        <dbReference type="ARBA" id="ARBA00022816"/>
    </source>
</evidence>
<evidence type="ECO:0000256" key="11">
    <source>
        <dbReference type="PROSITE-ProRule" id="PRU00221"/>
    </source>
</evidence>
<evidence type="ECO:0000313" key="12">
    <source>
        <dbReference type="EMBL" id="CAD2219001.1"/>
    </source>
</evidence>
<keyword evidence="9" id="KW-0906">Nuclear pore complex</keyword>
<comment type="similarity">
    <text evidence="2">Belongs to the WD repeat SEC13 family.</text>
</comment>
<dbReference type="SUPFAM" id="SSF50978">
    <property type="entry name" value="WD40 repeat-like"/>
    <property type="match status" value="1"/>
</dbReference>
<sequence>MLNTSHNGSVVDVAASADSRYLATAGDDGVVCLYKCDEQNDENWIKFGEISSPGGVNSIAWSPQSNPALLVCAREEAKVRIYSGFSQSEEVRLPTFESPLASVGVSVAWAAPEDGEWFAVGCVDGSVSMFVCHEEEWDCQQIDAHPGCPVESLSFSPFTSNGALLLLPHQAQEGGNTVDRHSNPLRLITCGGSEVKVWQQGGPQGAWGSLLLDTPVSAKWVAVAWAPSAGLPFTYVAAGSSEGHLLVWTQDGPPSPLWKGTTLPKVGKRVTRLSWSQAGTFLLASSEDGTSTLFKEQPSGEWEVSSVLTQEQATQLA</sequence>
<dbReference type="InterPro" id="IPR001680">
    <property type="entry name" value="WD40_rpt"/>
</dbReference>
<dbReference type="InterPro" id="IPR037363">
    <property type="entry name" value="Sec13/Seh1_fam"/>
</dbReference>
<dbReference type="Gene3D" id="2.130.10.10">
    <property type="entry name" value="YVTN repeat-like/Quinoprotein amine dehydrogenase"/>
    <property type="match status" value="1"/>
</dbReference>
<evidence type="ECO:0000256" key="8">
    <source>
        <dbReference type="ARBA" id="ARBA00023010"/>
    </source>
</evidence>
<accession>A0A7G2CJ82</accession>
<keyword evidence="4 11" id="KW-0853">WD repeat</keyword>
<dbReference type="GO" id="GO:0005198">
    <property type="term" value="F:structural molecule activity"/>
    <property type="evidence" value="ECO:0007669"/>
    <property type="project" value="InterPro"/>
</dbReference>
<reference evidence="12 13" key="1">
    <citation type="submission" date="2020-08" db="EMBL/GenBank/DDBJ databases">
        <authorList>
            <person name="Newling K."/>
            <person name="Davey J."/>
            <person name="Forrester S."/>
        </authorList>
    </citation>
    <scope>NUCLEOTIDE SEQUENCE [LARGE SCALE GENOMIC DNA]</scope>
    <source>
        <strain evidence="13">Crithidia deanei Carvalho (ATCC PRA-265)</strain>
    </source>
</reference>
<dbReference type="GO" id="GO:0051028">
    <property type="term" value="P:mRNA transport"/>
    <property type="evidence" value="ECO:0007669"/>
    <property type="project" value="UniProtKB-KW"/>
</dbReference>
<evidence type="ECO:0000256" key="9">
    <source>
        <dbReference type="ARBA" id="ARBA00023132"/>
    </source>
</evidence>
<dbReference type="InterPro" id="IPR036322">
    <property type="entry name" value="WD40_repeat_dom_sf"/>
</dbReference>
<dbReference type="SMART" id="SM00320">
    <property type="entry name" value="WD40"/>
    <property type="match status" value="4"/>
</dbReference>
<evidence type="ECO:0000256" key="10">
    <source>
        <dbReference type="ARBA" id="ARBA00023242"/>
    </source>
</evidence>
<name>A0A7G2CJ82_9TRYP</name>
<dbReference type="AlphaFoldDB" id="A0A7G2CJ82"/>
<dbReference type="EMBL" id="LR877156">
    <property type="protein sequence ID" value="CAD2219001.1"/>
    <property type="molecule type" value="Genomic_DNA"/>
</dbReference>
<dbReference type="VEuPathDB" id="TriTrypDB:ADEAN_000649400"/>
<proteinExistence type="inferred from homology"/>
<dbReference type="GO" id="GO:0090114">
    <property type="term" value="P:COPII-coated vesicle budding"/>
    <property type="evidence" value="ECO:0007669"/>
    <property type="project" value="TreeGrafter"/>
</dbReference>
<evidence type="ECO:0000256" key="4">
    <source>
        <dbReference type="ARBA" id="ARBA00022574"/>
    </source>
</evidence>
<keyword evidence="13" id="KW-1185">Reference proteome</keyword>
<organism evidence="12 13">
    <name type="scientific">Angomonas deanei</name>
    <dbReference type="NCBI Taxonomy" id="59799"/>
    <lineage>
        <taxon>Eukaryota</taxon>
        <taxon>Discoba</taxon>
        <taxon>Euglenozoa</taxon>
        <taxon>Kinetoplastea</taxon>
        <taxon>Metakinetoplastina</taxon>
        <taxon>Trypanosomatida</taxon>
        <taxon>Trypanosomatidae</taxon>
        <taxon>Strigomonadinae</taxon>
        <taxon>Angomonas</taxon>
    </lineage>
</organism>
<comment type="subcellular location">
    <subcellularLocation>
        <location evidence="1">Nucleus</location>
        <location evidence="1">Nuclear pore complex</location>
    </subcellularLocation>
</comment>
<dbReference type="Pfam" id="PF00400">
    <property type="entry name" value="WD40"/>
    <property type="match status" value="2"/>
</dbReference>
<keyword evidence="10" id="KW-0539">Nucleus</keyword>
<protein>
    <submittedName>
        <fullName evidence="12">WD domain, G-beta repeat, putative</fullName>
    </submittedName>
</protein>
<feature type="repeat" description="WD" evidence="11">
    <location>
        <begin position="3"/>
        <end position="35"/>
    </location>
</feature>
<keyword evidence="7" id="KW-0653">Protein transport</keyword>
<dbReference type="InterPro" id="IPR015943">
    <property type="entry name" value="WD40/YVTN_repeat-like_dom_sf"/>
</dbReference>
<keyword evidence="6" id="KW-0509">mRNA transport</keyword>
<evidence type="ECO:0000256" key="1">
    <source>
        <dbReference type="ARBA" id="ARBA00004567"/>
    </source>
</evidence>
<keyword evidence="8" id="KW-0811">Translocation</keyword>
<evidence type="ECO:0000256" key="7">
    <source>
        <dbReference type="ARBA" id="ARBA00022927"/>
    </source>
</evidence>
<dbReference type="PANTHER" id="PTHR11024:SF2">
    <property type="entry name" value="PROTEIN SEC13 HOMOLOG"/>
    <property type="match status" value="1"/>
</dbReference>
<dbReference type="PANTHER" id="PTHR11024">
    <property type="entry name" value="NUCLEAR PORE COMPLEX PROTEIN SEC13 / SEH1 FAMILY MEMBER"/>
    <property type="match status" value="1"/>
</dbReference>
<gene>
    <name evidence="12" type="ORF">ADEAN_000649400</name>
</gene>
<dbReference type="PROSITE" id="PS50082">
    <property type="entry name" value="WD_REPEATS_2"/>
    <property type="match status" value="1"/>
</dbReference>
<evidence type="ECO:0000256" key="3">
    <source>
        <dbReference type="ARBA" id="ARBA00022448"/>
    </source>
</evidence>
<keyword evidence="5" id="KW-0677">Repeat</keyword>